<dbReference type="GO" id="GO:0005509">
    <property type="term" value="F:calcium ion binding"/>
    <property type="evidence" value="ECO:0007669"/>
    <property type="project" value="InterPro"/>
</dbReference>
<evidence type="ECO:0000256" key="5">
    <source>
        <dbReference type="ARBA" id="ARBA00022679"/>
    </source>
</evidence>
<dbReference type="Gene3D" id="3.30.200.20">
    <property type="entry name" value="Phosphorylase Kinase, domain 1"/>
    <property type="match status" value="1"/>
</dbReference>
<evidence type="ECO:0000256" key="10">
    <source>
        <dbReference type="ARBA" id="ARBA00022837"/>
    </source>
</evidence>
<dbReference type="InterPro" id="IPR011992">
    <property type="entry name" value="EF-hand-dom_pair"/>
</dbReference>
<organism evidence="19 20">
    <name type="scientific">Blepharisma stoltei</name>
    <dbReference type="NCBI Taxonomy" id="1481888"/>
    <lineage>
        <taxon>Eukaryota</taxon>
        <taxon>Sar</taxon>
        <taxon>Alveolata</taxon>
        <taxon>Ciliophora</taxon>
        <taxon>Postciliodesmatophora</taxon>
        <taxon>Heterotrichea</taxon>
        <taxon>Heterotrichida</taxon>
        <taxon>Blepharismidae</taxon>
        <taxon>Blepharisma</taxon>
    </lineage>
</organism>
<comment type="subunit">
    <text evidence="2">Monomer.</text>
</comment>
<evidence type="ECO:0000256" key="6">
    <source>
        <dbReference type="ARBA" id="ARBA00022723"/>
    </source>
</evidence>
<dbReference type="FunFam" id="1.10.238.10:FF:000001">
    <property type="entry name" value="Calmodulin 1"/>
    <property type="match status" value="1"/>
</dbReference>
<dbReference type="SMART" id="SM00220">
    <property type="entry name" value="S_TKc"/>
    <property type="match status" value="1"/>
</dbReference>
<evidence type="ECO:0000256" key="13">
    <source>
        <dbReference type="ARBA" id="ARBA00047899"/>
    </source>
</evidence>
<evidence type="ECO:0000259" key="17">
    <source>
        <dbReference type="PROSITE" id="PS50011"/>
    </source>
</evidence>
<sequence length="480" mass="54453">MGCTSSKAKKPSIIQNQSHNNIHSEPSLFIKQNNMKFIDVYEFGASLGKGSFGEVRVVTHRITNSQRAVKILPKDLNSQAQTKEFLNEVNMMKIIDHPHIVKIYEYFDTPRKSYLVMELCKGGELFEELLKRSTFSEDDAACIMKQLFSAVKYLHDKNIAHRDLKPQNMLLESKGDITNIKVSDFGTATLSKNKSREIIGTALFLAPEVVAGHYDLKCDIWSCGVILYILLTGRPPFDGNTNEEIFSEITKCELKFEDQYWSHISSEAKDLISELICPAKFRLSAKDCLEHPWITRRSAVSQDPNAMRGALSSLQAFQKKNKLKDAITSFLTSQIATSEETKELKQVFVSIDSNGDGKLSKIELMSKYLEMMGENEAKTEVKRIMKEVDTDKSGYIDYNEFIKATFNSQMLISKENLRAAFNVFDTDRSGTINVSELRNILCHGKNTPDDVWSEILREVDSNGNGEIDIKEFEALVMRKL</sequence>
<dbReference type="CDD" id="cd05117">
    <property type="entry name" value="STKc_CAMK"/>
    <property type="match status" value="1"/>
</dbReference>
<evidence type="ECO:0000256" key="4">
    <source>
        <dbReference type="ARBA" id="ARBA00022527"/>
    </source>
</evidence>
<comment type="catalytic activity">
    <reaction evidence="14">
        <text>L-seryl-[protein] + ATP = O-phospho-L-seryl-[protein] + ADP + H(+)</text>
        <dbReference type="Rhea" id="RHEA:17989"/>
        <dbReference type="Rhea" id="RHEA-COMP:9863"/>
        <dbReference type="Rhea" id="RHEA-COMP:11604"/>
        <dbReference type="ChEBI" id="CHEBI:15378"/>
        <dbReference type="ChEBI" id="CHEBI:29999"/>
        <dbReference type="ChEBI" id="CHEBI:30616"/>
        <dbReference type="ChEBI" id="CHEBI:83421"/>
        <dbReference type="ChEBI" id="CHEBI:456216"/>
        <dbReference type="EC" id="2.7.11.1"/>
    </reaction>
</comment>
<comment type="catalytic activity">
    <reaction evidence="13">
        <text>L-threonyl-[protein] + ATP = O-phospho-L-threonyl-[protein] + ADP + H(+)</text>
        <dbReference type="Rhea" id="RHEA:46608"/>
        <dbReference type="Rhea" id="RHEA-COMP:11060"/>
        <dbReference type="Rhea" id="RHEA-COMP:11605"/>
        <dbReference type="ChEBI" id="CHEBI:15378"/>
        <dbReference type="ChEBI" id="CHEBI:30013"/>
        <dbReference type="ChEBI" id="CHEBI:30616"/>
        <dbReference type="ChEBI" id="CHEBI:61977"/>
        <dbReference type="ChEBI" id="CHEBI:456216"/>
        <dbReference type="EC" id="2.7.11.1"/>
    </reaction>
</comment>
<dbReference type="InterPro" id="IPR050205">
    <property type="entry name" value="CDPK_Ser/Thr_kinases"/>
</dbReference>
<gene>
    <name evidence="19" type="ORF">BSTOLATCC_MIC18597</name>
</gene>
<proteinExistence type="inferred from homology"/>
<evidence type="ECO:0000256" key="2">
    <source>
        <dbReference type="ARBA" id="ARBA00011245"/>
    </source>
</evidence>
<dbReference type="PANTHER" id="PTHR24349">
    <property type="entry name" value="SERINE/THREONINE-PROTEIN KINASE"/>
    <property type="match status" value="1"/>
</dbReference>
<keyword evidence="9" id="KW-0418">Kinase</keyword>
<evidence type="ECO:0000256" key="9">
    <source>
        <dbReference type="ARBA" id="ARBA00022777"/>
    </source>
</evidence>
<evidence type="ECO:0000313" key="19">
    <source>
        <dbReference type="EMBL" id="CAG9317345.1"/>
    </source>
</evidence>
<dbReference type="PROSITE" id="PS00018">
    <property type="entry name" value="EF_HAND_1"/>
    <property type="match status" value="4"/>
</dbReference>
<protein>
    <recommendedName>
        <fullName evidence="3">non-specific serine/threonine protein kinase</fullName>
        <ecNumber evidence="3">2.7.11.1</ecNumber>
    </recommendedName>
</protein>
<dbReference type="PROSITE" id="PS50222">
    <property type="entry name" value="EF_HAND_2"/>
    <property type="match status" value="4"/>
</dbReference>
<keyword evidence="10" id="KW-0106">Calcium</keyword>
<dbReference type="PROSITE" id="PS00107">
    <property type="entry name" value="PROTEIN_KINASE_ATP"/>
    <property type="match status" value="1"/>
</dbReference>
<dbReference type="EMBL" id="CAJZBQ010000018">
    <property type="protein sequence ID" value="CAG9317345.1"/>
    <property type="molecule type" value="Genomic_DNA"/>
</dbReference>
<keyword evidence="7" id="KW-0677">Repeat</keyword>
<feature type="binding site" evidence="15">
    <location>
        <position position="70"/>
    </location>
    <ligand>
        <name>ATP</name>
        <dbReference type="ChEBI" id="CHEBI:30616"/>
    </ligand>
</feature>
<keyword evidence="4 16" id="KW-0723">Serine/threonine-protein kinase</keyword>
<dbReference type="FunFam" id="3.30.200.20:FF:000315">
    <property type="entry name" value="Calcium-dependent protein kinase 3"/>
    <property type="match status" value="1"/>
</dbReference>
<feature type="domain" description="EF-hand" evidence="18">
    <location>
        <begin position="449"/>
        <end position="480"/>
    </location>
</feature>
<dbReference type="InterPro" id="IPR008271">
    <property type="entry name" value="Ser/Thr_kinase_AS"/>
</dbReference>
<dbReference type="Proteomes" id="UP001162131">
    <property type="component" value="Unassembled WGS sequence"/>
</dbReference>
<keyword evidence="6" id="KW-0479">Metal-binding</keyword>
<dbReference type="SUPFAM" id="SSF47473">
    <property type="entry name" value="EF-hand"/>
    <property type="match status" value="1"/>
</dbReference>
<evidence type="ECO:0000256" key="12">
    <source>
        <dbReference type="ARBA" id="ARBA00024334"/>
    </source>
</evidence>
<evidence type="ECO:0000256" key="16">
    <source>
        <dbReference type="RuleBase" id="RU000304"/>
    </source>
</evidence>
<keyword evidence="8 15" id="KW-0547">Nucleotide-binding</keyword>
<evidence type="ECO:0000256" key="15">
    <source>
        <dbReference type="PROSITE-ProRule" id="PRU10141"/>
    </source>
</evidence>
<evidence type="ECO:0000313" key="20">
    <source>
        <dbReference type="Proteomes" id="UP001162131"/>
    </source>
</evidence>
<dbReference type="EC" id="2.7.11.1" evidence="3"/>
<dbReference type="Pfam" id="PF13499">
    <property type="entry name" value="EF-hand_7"/>
    <property type="match status" value="2"/>
</dbReference>
<evidence type="ECO:0000256" key="8">
    <source>
        <dbReference type="ARBA" id="ARBA00022741"/>
    </source>
</evidence>
<feature type="domain" description="EF-hand" evidence="18">
    <location>
        <begin position="376"/>
        <end position="411"/>
    </location>
</feature>
<dbReference type="GO" id="GO:0004674">
    <property type="term" value="F:protein serine/threonine kinase activity"/>
    <property type="evidence" value="ECO:0007669"/>
    <property type="project" value="UniProtKB-KW"/>
</dbReference>
<dbReference type="GO" id="GO:0005524">
    <property type="term" value="F:ATP binding"/>
    <property type="evidence" value="ECO:0007669"/>
    <property type="project" value="UniProtKB-UniRule"/>
</dbReference>
<dbReference type="InterPro" id="IPR017441">
    <property type="entry name" value="Protein_kinase_ATP_BS"/>
</dbReference>
<comment type="cofactor">
    <cofactor evidence="1">
        <name>Mg(2+)</name>
        <dbReference type="ChEBI" id="CHEBI:18420"/>
    </cofactor>
</comment>
<dbReference type="AlphaFoldDB" id="A0AAU9IP33"/>
<comment type="similarity">
    <text evidence="12">Belongs to the protein kinase superfamily. Ser/Thr protein kinase family. CDPK subfamily.</text>
</comment>
<accession>A0AAU9IP33</accession>
<dbReference type="PROSITE" id="PS00108">
    <property type="entry name" value="PROTEIN_KINASE_ST"/>
    <property type="match status" value="1"/>
</dbReference>
<dbReference type="InterPro" id="IPR000719">
    <property type="entry name" value="Prot_kinase_dom"/>
</dbReference>
<feature type="domain" description="EF-hand" evidence="18">
    <location>
        <begin position="339"/>
        <end position="374"/>
    </location>
</feature>
<evidence type="ECO:0000256" key="7">
    <source>
        <dbReference type="ARBA" id="ARBA00022737"/>
    </source>
</evidence>
<dbReference type="InterPro" id="IPR002048">
    <property type="entry name" value="EF_hand_dom"/>
</dbReference>
<dbReference type="InterPro" id="IPR011009">
    <property type="entry name" value="Kinase-like_dom_sf"/>
</dbReference>
<dbReference type="FunFam" id="1.10.510.10:FF:000571">
    <property type="entry name" value="Maternal embryonic leucine zipper kinase"/>
    <property type="match status" value="1"/>
</dbReference>
<reference evidence="19" key="1">
    <citation type="submission" date="2021-09" db="EMBL/GenBank/DDBJ databases">
        <authorList>
            <consortium name="AG Swart"/>
            <person name="Singh M."/>
            <person name="Singh A."/>
            <person name="Seah K."/>
            <person name="Emmerich C."/>
        </authorList>
    </citation>
    <scope>NUCLEOTIDE SEQUENCE</scope>
    <source>
        <strain evidence="19">ATCC30299</strain>
    </source>
</reference>
<keyword evidence="11 15" id="KW-0067">ATP-binding</keyword>
<evidence type="ECO:0000256" key="11">
    <source>
        <dbReference type="ARBA" id="ARBA00022840"/>
    </source>
</evidence>
<comment type="caution">
    <text evidence="19">The sequence shown here is derived from an EMBL/GenBank/DDBJ whole genome shotgun (WGS) entry which is preliminary data.</text>
</comment>
<evidence type="ECO:0000256" key="3">
    <source>
        <dbReference type="ARBA" id="ARBA00012513"/>
    </source>
</evidence>
<dbReference type="PROSITE" id="PS50011">
    <property type="entry name" value="PROTEIN_KINASE_DOM"/>
    <property type="match status" value="1"/>
</dbReference>
<name>A0AAU9IP33_9CILI</name>
<dbReference type="InterPro" id="IPR018247">
    <property type="entry name" value="EF_Hand_1_Ca_BS"/>
</dbReference>
<feature type="domain" description="EF-hand" evidence="18">
    <location>
        <begin position="412"/>
        <end position="447"/>
    </location>
</feature>
<dbReference type="Pfam" id="PF00069">
    <property type="entry name" value="Pkinase"/>
    <property type="match status" value="1"/>
</dbReference>
<dbReference type="Gene3D" id="1.10.510.10">
    <property type="entry name" value="Transferase(Phosphotransferase) domain 1"/>
    <property type="match status" value="1"/>
</dbReference>
<evidence type="ECO:0000256" key="14">
    <source>
        <dbReference type="ARBA" id="ARBA00048679"/>
    </source>
</evidence>
<feature type="domain" description="Protein kinase" evidence="17">
    <location>
        <begin position="41"/>
        <end position="294"/>
    </location>
</feature>
<dbReference type="SMART" id="SM00054">
    <property type="entry name" value="EFh"/>
    <property type="match status" value="4"/>
</dbReference>
<evidence type="ECO:0000259" key="18">
    <source>
        <dbReference type="PROSITE" id="PS50222"/>
    </source>
</evidence>
<keyword evidence="20" id="KW-1185">Reference proteome</keyword>
<evidence type="ECO:0000256" key="1">
    <source>
        <dbReference type="ARBA" id="ARBA00001946"/>
    </source>
</evidence>
<dbReference type="SUPFAM" id="SSF56112">
    <property type="entry name" value="Protein kinase-like (PK-like)"/>
    <property type="match status" value="1"/>
</dbReference>
<dbReference type="Gene3D" id="1.10.238.10">
    <property type="entry name" value="EF-hand"/>
    <property type="match status" value="2"/>
</dbReference>
<dbReference type="CDD" id="cd00051">
    <property type="entry name" value="EFh"/>
    <property type="match status" value="2"/>
</dbReference>
<keyword evidence="5" id="KW-0808">Transferase</keyword>